<evidence type="ECO:0000313" key="4">
    <source>
        <dbReference type="Proteomes" id="UP001292182"/>
    </source>
</evidence>
<dbReference type="InterPro" id="IPR003423">
    <property type="entry name" value="OMP_efflux"/>
</dbReference>
<proteinExistence type="inferred from homology"/>
<dbReference type="EMBL" id="JAOBTW010000001">
    <property type="protein sequence ID" value="MDZ7280423.1"/>
    <property type="molecule type" value="Genomic_DNA"/>
</dbReference>
<accession>A0ABU5LKG8</accession>
<feature type="signal peptide" evidence="2">
    <location>
        <begin position="1"/>
        <end position="19"/>
    </location>
</feature>
<keyword evidence="2" id="KW-1134">Transmembrane beta strand</keyword>
<dbReference type="RefSeq" id="WP_322537915.1">
    <property type="nucleotide sequence ID" value="NZ_JAOBTW010000001.1"/>
</dbReference>
<feature type="chain" id="PRO_5044958801" evidence="2">
    <location>
        <begin position="20"/>
        <end position="484"/>
    </location>
</feature>
<dbReference type="PROSITE" id="PS51257">
    <property type="entry name" value="PROKAR_LIPOPROTEIN"/>
    <property type="match status" value="1"/>
</dbReference>
<organism evidence="3 4">
    <name type="scientific">Sphingomonas sanguinis</name>
    <dbReference type="NCBI Taxonomy" id="33051"/>
    <lineage>
        <taxon>Bacteria</taxon>
        <taxon>Pseudomonadati</taxon>
        <taxon>Pseudomonadota</taxon>
        <taxon>Alphaproteobacteria</taxon>
        <taxon>Sphingomonadales</taxon>
        <taxon>Sphingomonadaceae</taxon>
        <taxon>Sphingomonas</taxon>
    </lineage>
</organism>
<sequence length="484" mass="51083">MRRMSWPILALVLGGCAVGPDFHTPLAPNASGYTPATLPAQTEATPVAGGKAQRFRWGGVVSDRWWTRFGSPALDALEADALAHNPDVESAKAALRAARQTYLAQRGTLFPSVSANGQVERQKNANVLQSPLNDNSDIFTLYTLGATASYTPDLFGGIRRGVEGAKAQAEAQRFQTEAAYLTVTTNVANTTITLASLDRQIAMTGQVIEADRRYLTIVQAQLRLGAASGADVAAAQLALSQAEAALPALAKQQAQARDFLAVLTGRYPAEHFAAPDLDALHLPAELPVSLPSELVAQRPDIRAAEANLHYASAQVGVAIAARLPSFSITGTAGGTSTGLSTLFRNGNPFWSLTGGLLQPIFEGGTLLKRQRAAEATLDQAKAQYRSTVLSAMQNVADVVQGVSADAQALRAAAQADAAARRALDIAQAQARLGQVSDAATLNLQAAWLGTQGALVQARAQRLTDSVLLYQALGGGWNERHYQDR</sequence>
<keyword evidence="2" id="KW-0732">Signal</keyword>
<dbReference type="PANTHER" id="PTHR30203:SF33">
    <property type="entry name" value="BLR4455 PROTEIN"/>
    <property type="match status" value="1"/>
</dbReference>
<dbReference type="Gene3D" id="2.20.200.10">
    <property type="entry name" value="Outer membrane efflux proteins (OEP)"/>
    <property type="match status" value="1"/>
</dbReference>
<comment type="caution">
    <text evidence="3">The sequence shown here is derived from an EMBL/GenBank/DDBJ whole genome shotgun (WGS) entry which is preliminary data.</text>
</comment>
<name>A0ABU5LKG8_9SPHN</name>
<dbReference type="Gene3D" id="1.20.1600.10">
    <property type="entry name" value="Outer membrane efflux proteins (OEP)"/>
    <property type="match status" value="1"/>
</dbReference>
<comment type="subcellular location">
    <subcellularLocation>
        <location evidence="2">Cell membrane</location>
        <topology evidence="2">Lipid-anchor</topology>
    </subcellularLocation>
</comment>
<evidence type="ECO:0000256" key="2">
    <source>
        <dbReference type="RuleBase" id="RU362097"/>
    </source>
</evidence>
<keyword evidence="2" id="KW-0812">Transmembrane</keyword>
<keyword evidence="2" id="KW-0564">Palmitate</keyword>
<dbReference type="Pfam" id="PF02321">
    <property type="entry name" value="OEP"/>
    <property type="match status" value="2"/>
</dbReference>
<keyword evidence="2" id="KW-0449">Lipoprotein</keyword>
<dbReference type="SUPFAM" id="SSF56954">
    <property type="entry name" value="Outer membrane efflux proteins (OEP)"/>
    <property type="match status" value="1"/>
</dbReference>
<dbReference type="PANTHER" id="PTHR30203">
    <property type="entry name" value="OUTER MEMBRANE CATION EFFLUX PROTEIN"/>
    <property type="match status" value="1"/>
</dbReference>
<keyword evidence="2" id="KW-0472">Membrane</keyword>
<protein>
    <submittedName>
        <fullName evidence="3">Efflux transporter outer membrane subunit</fullName>
    </submittedName>
</protein>
<dbReference type="NCBIfam" id="TIGR01845">
    <property type="entry name" value="outer_NodT"/>
    <property type="match status" value="1"/>
</dbReference>
<dbReference type="Proteomes" id="UP001292182">
    <property type="component" value="Unassembled WGS sequence"/>
</dbReference>
<reference evidence="4" key="1">
    <citation type="submission" date="2023-07" db="EMBL/GenBank/DDBJ databases">
        <title>Whole genome sequence analysis of rice epiphytic Sphingomonas sanguinis OsEp_Plm_15B2.</title>
        <authorList>
            <person name="Sahu K.P."/>
            <person name="Asharani P."/>
            <person name="Reddy B."/>
            <person name="Kumar A."/>
        </authorList>
    </citation>
    <scope>NUCLEOTIDE SEQUENCE [LARGE SCALE GENOMIC DNA]</scope>
    <source>
        <strain evidence="4">OsEp_Plm_15B2</strain>
    </source>
</reference>
<dbReference type="InterPro" id="IPR010131">
    <property type="entry name" value="MdtP/NodT-like"/>
</dbReference>
<evidence type="ECO:0000256" key="1">
    <source>
        <dbReference type="ARBA" id="ARBA00007613"/>
    </source>
</evidence>
<comment type="similarity">
    <text evidence="1 2">Belongs to the outer membrane factor (OMF) (TC 1.B.17) family.</text>
</comment>
<evidence type="ECO:0000313" key="3">
    <source>
        <dbReference type="EMBL" id="MDZ7280423.1"/>
    </source>
</evidence>
<keyword evidence="4" id="KW-1185">Reference proteome</keyword>
<gene>
    <name evidence="3" type="ORF">N4G62_00075</name>
</gene>